<evidence type="ECO:0000256" key="3">
    <source>
        <dbReference type="ARBA" id="ARBA00023237"/>
    </source>
</evidence>
<evidence type="ECO:0000313" key="9">
    <source>
        <dbReference type="Proteomes" id="UP000005744"/>
    </source>
</evidence>
<accession>I3CDM1</accession>
<evidence type="ECO:0000256" key="2">
    <source>
        <dbReference type="ARBA" id="ARBA00023136"/>
    </source>
</evidence>
<dbReference type="CDD" id="cd07185">
    <property type="entry name" value="OmpA_C-like"/>
    <property type="match status" value="1"/>
</dbReference>
<protein>
    <submittedName>
        <fullName evidence="8">Outer membrane protein/peptidoglycan-associated (Lipo)protein</fullName>
    </submittedName>
</protein>
<evidence type="ECO:0000256" key="1">
    <source>
        <dbReference type="ARBA" id="ARBA00004442"/>
    </source>
</evidence>
<dbReference type="eggNOG" id="COG2885">
    <property type="taxonomic scope" value="Bacteria"/>
</dbReference>
<dbReference type="HOGENOM" id="CLU_711090_0_0_6"/>
<keyword evidence="2 4" id="KW-0472">Membrane</keyword>
<gene>
    <name evidence="8" type="ORF">BegalDRAFT_0803</name>
</gene>
<keyword evidence="6" id="KW-1133">Transmembrane helix</keyword>
<dbReference type="RefSeq" id="WP_002683911.1">
    <property type="nucleotide sequence ID" value="NZ_JH600070.1"/>
</dbReference>
<sequence length="388" mass="42891">MSPSSPPIKSPKARVVTEIIGNKKLLSSISILLGFVLFISILVSWGISRLFFSQETGMTKPETVVKPETPPVQPATLAQPANKTTAPATTQQPASPPEKTKAQIDYETRINKRANVKTPPKDVLWTELNQLILEVENTRRALIEETSQSFNLSADNAPTQHIMMQQAATPVVKEVTEEQTPASSKTNSSWASLSQQIVQIEQSRLTLLESVKQHFPILAPTPTPSVHTPPPTEPTPQPNTIENQVQANAVKSQPLLEPVPIQMVNSDEEPEIIRDSYMLVLADISFEADKADLLAGALHKLTKFADILQQYPDRFVLIEGHTDEYGSDEQNMLLSQQRAEVVKFALMTSGIAEKRMILKGYGAKLPLADNQTEAGRLKNRRVEITLLK</sequence>
<dbReference type="SUPFAM" id="SSF103088">
    <property type="entry name" value="OmpA-like"/>
    <property type="match status" value="1"/>
</dbReference>
<evidence type="ECO:0000256" key="5">
    <source>
        <dbReference type="SAM" id="MobiDB-lite"/>
    </source>
</evidence>
<dbReference type="OrthoDB" id="6195779at2"/>
<dbReference type="Gene3D" id="3.30.1330.60">
    <property type="entry name" value="OmpA-like domain"/>
    <property type="match status" value="1"/>
</dbReference>
<feature type="domain" description="OmpA-like" evidence="7">
    <location>
        <begin position="273"/>
        <end position="388"/>
    </location>
</feature>
<keyword evidence="3" id="KW-0998">Cell outer membrane</keyword>
<dbReference type="PRINTS" id="PR01023">
    <property type="entry name" value="NAFLGMOTY"/>
</dbReference>
<keyword evidence="6" id="KW-0812">Transmembrane</keyword>
<keyword evidence="9" id="KW-1185">Reference proteome</keyword>
<evidence type="ECO:0000256" key="6">
    <source>
        <dbReference type="SAM" id="Phobius"/>
    </source>
</evidence>
<dbReference type="PROSITE" id="PS51123">
    <property type="entry name" value="OMPA_2"/>
    <property type="match status" value="1"/>
</dbReference>
<dbReference type="GO" id="GO:0009279">
    <property type="term" value="C:cell outer membrane"/>
    <property type="evidence" value="ECO:0007669"/>
    <property type="project" value="UniProtKB-SubCell"/>
</dbReference>
<name>I3CDM1_9GAMM</name>
<dbReference type="PANTHER" id="PTHR30329:SF21">
    <property type="entry name" value="LIPOPROTEIN YIAD-RELATED"/>
    <property type="match status" value="1"/>
</dbReference>
<dbReference type="InterPro" id="IPR006665">
    <property type="entry name" value="OmpA-like"/>
</dbReference>
<dbReference type="InterPro" id="IPR006664">
    <property type="entry name" value="OMP_bac"/>
</dbReference>
<dbReference type="Pfam" id="PF00691">
    <property type="entry name" value="OmpA"/>
    <property type="match status" value="1"/>
</dbReference>
<dbReference type="AlphaFoldDB" id="I3CDM1"/>
<evidence type="ECO:0000259" key="7">
    <source>
        <dbReference type="PROSITE" id="PS51123"/>
    </source>
</evidence>
<dbReference type="PRINTS" id="PR01021">
    <property type="entry name" value="OMPADOMAIN"/>
</dbReference>
<dbReference type="EMBL" id="JH600070">
    <property type="protein sequence ID" value="EIJ41714.1"/>
    <property type="molecule type" value="Genomic_DNA"/>
</dbReference>
<feature type="transmembrane region" description="Helical" evidence="6">
    <location>
        <begin position="31"/>
        <end position="52"/>
    </location>
</feature>
<comment type="subcellular location">
    <subcellularLocation>
        <location evidence="1">Cell outer membrane</location>
    </subcellularLocation>
</comment>
<dbReference type="STRING" id="395493.BegalDRAFT_0803"/>
<feature type="compositionally biased region" description="Low complexity" evidence="5">
    <location>
        <begin position="78"/>
        <end position="93"/>
    </location>
</feature>
<feature type="region of interest" description="Disordered" evidence="5">
    <location>
        <begin position="62"/>
        <end position="101"/>
    </location>
</feature>
<dbReference type="Proteomes" id="UP000005744">
    <property type="component" value="Unassembled WGS sequence"/>
</dbReference>
<reference evidence="8 9" key="1">
    <citation type="submission" date="2011-11" db="EMBL/GenBank/DDBJ databases">
        <title>Improved High-Quality Draft sequence of Beggiatoa alba B18lD.</title>
        <authorList>
            <consortium name="US DOE Joint Genome Institute"/>
            <person name="Lucas S."/>
            <person name="Han J."/>
            <person name="Lapidus A."/>
            <person name="Cheng J.-F."/>
            <person name="Goodwin L."/>
            <person name="Pitluck S."/>
            <person name="Peters L."/>
            <person name="Mikhailova N."/>
            <person name="Held B."/>
            <person name="Detter J.C."/>
            <person name="Han C."/>
            <person name="Tapia R."/>
            <person name="Land M."/>
            <person name="Hauser L."/>
            <person name="Kyrpides N."/>
            <person name="Ivanova N."/>
            <person name="Pagani I."/>
            <person name="Samuel K."/>
            <person name="Teske A."/>
            <person name="Mueller J."/>
            <person name="Woyke T."/>
        </authorList>
    </citation>
    <scope>NUCLEOTIDE SEQUENCE [LARGE SCALE GENOMIC DNA]</scope>
    <source>
        <strain evidence="8 9">B18LD</strain>
    </source>
</reference>
<dbReference type="PANTHER" id="PTHR30329">
    <property type="entry name" value="STATOR ELEMENT OF FLAGELLAR MOTOR COMPLEX"/>
    <property type="match status" value="1"/>
</dbReference>
<organism evidence="8 9">
    <name type="scientific">Beggiatoa alba B18LD</name>
    <dbReference type="NCBI Taxonomy" id="395493"/>
    <lineage>
        <taxon>Bacteria</taxon>
        <taxon>Pseudomonadati</taxon>
        <taxon>Pseudomonadota</taxon>
        <taxon>Gammaproteobacteria</taxon>
        <taxon>Thiotrichales</taxon>
        <taxon>Thiotrichaceae</taxon>
        <taxon>Beggiatoa</taxon>
    </lineage>
</organism>
<proteinExistence type="predicted"/>
<dbReference type="InterPro" id="IPR050330">
    <property type="entry name" value="Bact_OuterMem_StrucFunc"/>
</dbReference>
<dbReference type="InterPro" id="IPR036737">
    <property type="entry name" value="OmpA-like_sf"/>
</dbReference>
<evidence type="ECO:0000313" key="8">
    <source>
        <dbReference type="EMBL" id="EIJ41714.1"/>
    </source>
</evidence>
<evidence type="ECO:0000256" key="4">
    <source>
        <dbReference type="PROSITE-ProRule" id="PRU00473"/>
    </source>
</evidence>